<accession>A0A1S3WY22</accession>
<dbReference type="PANTHER" id="PTHR35317">
    <property type="entry name" value="OS04G0629600 PROTEIN"/>
    <property type="match status" value="1"/>
</dbReference>
<protein>
    <submittedName>
        <fullName evidence="3">Uncharacterized protein LOC107759201</fullName>
    </submittedName>
</protein>
<evidence type="ECO:0000259" key="1">
    <source>
        <dbReference type="Pfam" id="PF22936"/>
    </source>
</evidence>
<dbReference type="RefSeq" id="XP_016432568.1">
    <property type="nucleotide sequence ID" value="XM_016577082.1"/>
</dbReference>
<gene>
    <name evidence="3" type="primary">LOC107759201</name>
</gene>
<name>A0A1S3WY22_TOBAC</name>
<dbReference type="OrthoDB" id="8063676at2759"/>
<dbReference type="Pfam" id="PF22936">
    <property type="entry name" value="Pol_BBD"/>
    <property type="match status" value="1"/>
</dbReference>
<dbReference type="Proteomes" id="UP000790787">
    <property type="component" value="Chromosome 3"/>
</dbReference>
<proteinExistence type="predicted"/>
<reference evidence="3" key="2">
    <citation type="submission" date="2025-08" db="UniProtKB">
        <authorList>
            <consortium name="RefSeq"/>
        </authorList>
    </citation>
    <scope>IDENTIFICATION</scope>
    <source>
        <tissue evidence="3">Leaf</tissue>
    </source>
</reference>
<reference evidence="2" key="1">
    <citation type="journal article" date="2014" name="Nat. Commun.">
        <title>The tobacco genome sequence and its comparison with those of tomato and potato.</title>
        <authorList>
            <person name="Sierro N."/>
            <person name="Battey J.N."/>
            <person name="Ouadi S."/>
            <person name="Bakaher N."/>
            <person name="Bovet L."/>
            <person name="Willig A."/>
            <person name="Goepfert S."/>
            <person name="Peitsch M.C."/>
            <person name="Ivanov N.V."/>
        </authorList>
    </citation>
    <scope>NUCLEOTIDE SEQUENCE [LARGE SCALE GENOMIC DNA]</scope>
</reference>
<evidence type="ECO:0000313" key="2">
    <source>
        <dbReference type="Proteomes" id="UP000790787"/>
    </source>
</evidence>
<dbReference type="OMA" id="RIIAWAN"/>
<feature type="domain" description="Retrovirus-related Pol polyprotein from transposon TNT 1-94-like beta-barrel" evidence="1">
    <location>
        <begin position="249"/>
        <end position="328"/>
    </location>
</feature>
<sequence>MVVNGISSSSQSLIPIFTGEKYEFWSIKMKTLFKSQGVWELVEEGFVDQASSNEEVEKLKKIKKKDAKALCFIQQAVHDTIFSRIAAATTSSQAWKILKKEFQGSAKVITVKLQTYRREFETLSMKSNESIQTYLSRVSSLVNQMKSYGEDISEEIVVAKVLRSLTPKFEHVVVAIEESHDLWVVFEEEDVKEVKEEVEIEEDQMKRNKIGYFCAITAESQVIRKLIVVKSRRMKITKQVLQKKMTMRILDSGCSNHMSEIRSLFKELDESKKSDVRLGDNKKIQVEGRGTVRIRTSQGNAKILEDVMFVPSLSHNLLSIRQLMISGYSISFDDGFCTIRSKKSGQTIATVPMTNNKMFPLEVSMVEKCAMVASSDNDTRLWH</sequence>
<keyword evidence="2" id="KW-1185">Reference proteome</keyword>
<dbReference type="InterPro" id="IPR054722">
    <property type="entry name" value="PolX-like_BBD"/>
</dbReference>
<dbReference type="STRING" id="4097.A0A1S3WY22"/>
<dbReference type="PANTHER" id="PTHR35317:SF35">
    <property type="entry name" value="DUF4219 DOMAIN-CONTAINING PROTEIN"/>
    <property type="match status" value="1"/>
</dbReference>
<dbReference type="Pfam" id="PF14223">
    <property type="entry name" value="Retrotran_gag_2"/>
    <property type="match status" value="1"/>
</dbReference>
<dbReference type="PaxDb" id="4097-A0A1S3WY22"/>
<evidence type="ECO:0000313" key="3">
    <source>
        <dbReference type="RefSeq" id="XP_016432568.1"/>
    </source>
</evidence>
<dbReference type="AlphaFoldDB" id="A0A1S3WY22"/>
<dbReference type="GeneID" id="107759201"/>
<dbReference type="KEGG" id="nta:107759201"/>
<organism evidence="2 3">
    <name type="scientific">Nicotiana tabacum</name>
    <name type="common">Common tobacco</name>
    <dbReference type="NCBI Taxonomy" id="4097"/>
    <lineage>
        <taxon>Eukaryota</taxon>
        <taxon>Viridiplantae</taxon>
        <taxon>Streptophyta</taxon>
        <taxon>Embryophyta</taxon>
        <taxon>Tracheophyta</taxon>
        <taxon>Spermatophyta</taxon>
        <taxon>Magnoliopsida</taxon>
        <taxon>eudicotyledons</taxon>
        <taxon>Gunneridae</taxon>
        <taxon>Pentapetalae</taxon>
        <taxon>asterids</taxon>
        <taxon>lamiids</taxon>
        <taxon>Solanales</taxon>
        <taxon>Solanaceae</taxon>
        <taxon>Nicotianoideae</taxon>
        <taxon>Nicotianeae</taxon>
        <taxon>Nicotiana</taxon>
    </lineage>
</organism>